<proteinExistence type="predicted"/>
<accession>A0ABQ4DTU7</accession>
<comment type="caution">
    <text evidence="1">The sequence shown here is derived from an EMBL/GenBank/DDBJ whole genome shotgun (WGS) entry which is preliminary data.</text>
</comment>
<gene>
    <name evidence="1" type="ORF">Pen02_08110</name>
</gene>
<evidence type="ECO:0000313" key="1">
    <source>
        <dbReference type="EMBL" id="GIG85875.1"/>
    </source>
</evidence>
<reference evidence="1 2" key="1">
    <citation type="submission" date="2021-01" db="EMBL/GenBank/DDBJ databases">
        <title>Whole genome shotgun sequence of Plantactinospora endophytica NBRC 110450.</title>
        <authorList>
            <person name="Komaki H."/>
            <person name="Tamura T."/>
        </authorList>
    </citation>
    <scope>NUCLEOTIDE SEQUENCE [LARGE SCALE GENOMIC DNA]</scope>
    <source>
        <strain evidence="1 2">NBRC 110450</strain>
    </source>
</reference>
<dbReference type="Proteomes" id="UP000646749">
    <property type="component" value="Unassembled WGS sequence"/>
</dbReference>
<name>A0ABQ4DTU7_9ACTN</name>
<evidence type="ECO:0000313" key="2">
    <source>
        <dbReference type="Proteomes" id="UP000646749"/>
    </source>
</evidence>
<keyword evidence="2" id="KW-1185">Reference proteome</keyword>
<organism evidence="1 2">
    <name type="scientific">Plantactinospora endophytica</name>
    <dbReference type="NCBI Taxonomy" id="673535"/>
    <lineage>
        <taxon>Bacteria</taxon>
        <taxon>Bacillati</taxon>
        <taxon>Actinomycetota</taxon>
        <taxon>Actinomycetes</taxon>
        <taxon>Micromonosporales</taxon>
        <taxon>Micromonosporaceae</taxon>
        <taxon>Plantactinospora</taxon>
    </lineage>
</organism>
<dbReference type="RefSeq" id="WP_203864526.1">
    <property type="nucleotide sequence ID" value="NZ_BONW01000002.1"/>
</dbReference>
<sequence length="82" mass="9033">MIVYEPMIRLAPGMIGSHRVYGRRTAGCAAGNGKRSSVEPARHPQISDLTRFIRRVPAKLTYPTYSGMHTLGVGFLTVSTDR</sequence>
<dbReference type="EMBL" id="BONW01000002">
    <property type="protein sequence ID" value="GIG85875.1"/>
    <property type="molecule type" value="Genomic_DNA"/>
</dbReference>
<protein>
    <submittedName>
        <fullName evidence="1">Uncharacterized protein</fullName>
    </submittedName>
</protein>